<evidence type="ECO:0000313" key="3">
    <source>
        <dbReference type="Proteomes" id="UP001152888"/>
    </source>
</evidence>
<reference evidence="2" key="1">
    <citation type="submission" date="2022-03" db="EMBL/GenBank/DDBJ databases">
        <authorList>
            <person name="Sayadi A."/>
        </authorList>
    </citation>
    <scope>NUCLEOTIDE SEQUENCE</scope>
</reference>
<evidence type="ECO:0000313" key="2">
    <source>
        <dbReference type="EMBL" id="CAH2020347.1"/>
    </source>
</evidence>
<evidence type="ECO:0000313" key="1">
    <source>
        <dbReference type="EMBL" id="CAH2004533.1"/>
    </source>
</evidence>
<accession>A0A9P0QGQ9</accession>
<organism evidence="2 3">
    <name type="scientific">Acanthoscelides obtectus</name>
    <name type="common">Bean weevil</name>
    <name type="synonym">Bruchus obtectus</name>
    <dbReference type="NCBI Taxonomy" id="200917"/>
    <lineage>
        <taxon>Eukaryota</taxon>
        <taxon>Metazoa</taxon>
        <taxon>Ecdysozoa</taxon>
        <taxon>Arthropoda</taxon>
        <taxon>Hexapoda</taxon>
        <taxon>Insecta</taxon>
        <taxon>Pterygota</taxon>
        <taxon>Neoptera</taxon>
        <taxon>Endopterygota</taxon>
        <taxon>Coleoptera</taxon>
        <taxon>Polyphaga</taxon>
        <taxon>Cucujiformia</taxon>
        <taxon>Chrysomeloidea</taxon>
        <taxon>Chrysomelidae</taxon>
        <taxon>Bruchinae</taxon>
        <taxon>Bruchini</taxon>
        <taxon>Acanthoscelides</taxon>
    </lineage>
</organism>
<comment type="caution">
    <text evidence="2">The sequence shown here is derived from an EMBL/GenBank/DDBJ whole genome shotgun (WGS) entry which is preliminary data.</text>
</comment>
<protein>
    <submittedName>
        <fullName evidence="2">Uncharacterized protein</fullName>
    </submittedName>
</protein>
<sequence length="148" mass="16756">MSHFSGKTQNQISDKRRLLGWIEPANGPASRTSDRAVLPSPGNQTIKLLEESTINKIMKPQAKCKNRTDDEEKRWKQCMIASAIRTLAKQHDEVAKDFKMQPLAVRLNAIAGSLPLRPLLRNAVVDPVLTYFEQREEKGIVSDTYQQI</sequence>
<proteinExistence type="predicted"/>
<gene>
    <name evidence="1" type="ORF">ACAOBT_LOCUS28055</name>
    <name evidence="2" type="ORF">ACAOBT_LOCUS37799</name>
</gene>
<name>A0A9P0QGQ9_ACAOB</name>
<keyword evidence="3" id="KW-1185">Reference proteome</keyword>
<dbReference type="Proteomes" id="UP001152888">
    <property type="component" value="Unassembled WGS sequence"/>
</dbReference>
<dbReference type="OrthoDB" id="6800435at2759"/>
<dbReference type="AlphaFoldDB" id="A0A9P0QGQ9"/>
<dbReference type="EMBL" id="CAKOFQ010007595">
    <property type="protein sequence ID" value="CAH2004533.1"/>
    <property type="molecule type" value="Genomic_DNA"/>
</dbReference>
<dbReference type="EMBL" id="CAKOFQ010010990">
    <property type="protein sequence ID" value="CAH2020347.1"/>
    <property type="molecule type" value="Genomic_DNA"/>
</dbReference>